<dbReference type="FunFam" id="3.40.30.10:FF:000258">
    <property type="entry name" value="Glutathione S-transferase"/>
    <property type="match status" value="1"/>
</dbReference>
<sequence length="213" mass="24673">MPEYKLHYFSLRARGEPIRFILKLAGVKYTEITYDLGSEEWAKAKKDNTKYPFNQLPVLEVDGTPIAQSMAIMRYLGKEHGYAPSSNLEQAQADAIVDQCQDLIDQFIWLYFTEQDPERKEKQRKNWFENKLPAAMKNFEAILKRNGTEYFVGDKITYADIGFFSLFNVYLALGKPTVPKEFDGYPLISALYERITKEPRIAAHIKTRPDAKI</sequence>
<protein>
    <submittedName>
        <fullName evidence="1">Hematopoietic prostaglandin D synthase-like</fullName>
    </submittedName>
</protein>
<organism evidence="1 2">
    <name type="scientific">Paramuricea clavata</name>
    <name type="common">Red gorgonian</name>
    <name type="synonym">Violescent sea-whip</name>
    <dbReference type="NCBI Taxonomy" id="317549"/>
    <lineage>
        <taxon>Eukaryota</taxon>
        <taxon>Metazoa</taxon>
        <taxon>Cnidaria</taxon>
        <taxon>Anthozoa</taxon>
        <taxon>Octocorallia</taxon>
        <taxon>Malacalcyonacea</taxon>
        <taxon>Plexauridae</taxon>
        <taxon>Paramuricea</taxon>
    </lineage>
</organism>
<reference evidence="1" key="1">
    <citation type="submission" date="2020-04" db="EMBL/GenBank/DDBJ databases">
        <authorList>
            <person name="Alioto T."/>
            <person name="Alioto T."/>
            <person name="Gomez Garrido J."/>
        </authorList>
    </citation>
    <scope>NUCLEOTIDE SEQUENCE</scope>
    <source>
        <strain evidence="1">A484AB</strain>
    </source>
</reference>
<accession>A0A7D9IB89</accession>
<dbReference type="GO" id="GO:0006749">
    <property type="term" value="P:glutathione metabolic process"/>
    <property type="evidence" value="ECO:0007669"/>
    <property type="project" value="TreeGrafter"/>
</dbReference>
<dbReference type="EMBL" id="CACRXK020004110">
    <property type="protein sequence ID" value="CAB4001535.1"/>
    <property type="molecule type" value="Genomic_DNA"/>
</dbReference>
<dbReference type="Pfam" id="PF02798">
    <property type="entry name" value="GST_N"/>
    <property type="match status" value="1"/>
</dbReference>
<evidence type="ECO:0000313" key="1">
    <source>
        <dbReference type="EMBL" id="CAB4001535.1"/>
    </source>
</evidence>
<dbReference type="InterPro" id="IPR010987">
    <property type="entry name" value="Glutathione-S-Trfase_C-like"/>
</dbReference>
<dbReference type="SUPFAM" id="SSF47616">
    <property type="entry name" value="GST C-terminal domain-like"/>
    <property type="match status" value="1"/>
</dbReference>
<evidence type="ECO:0000313" key="2">
    <source>
        <dbReference type="Proteomes" id="UP001152795"/>
    </source>
</evidence>
<dbReference type="InterPro" id="IPR004045">
    <property type="entry name" value="Glutathione_S-Trfase_N"/>
</dbReference>
<dbReference type="PROSITE" id="PS50405">
    <property type="entry name" value="GST_CTER"/>
    <property type="match status" value="1"/>
</dbReference>
<proteinExistence type="predicted"/>
<dbReference type="InterPro" id="IPR040079">
    <property type="entry name" value="Glutathione_S-Trfase"/>
</dbReference>
<dbReference type="Gene3D" id="3.40.30.10">
    <property type="entry name" value="Glutaredoxin"/>
    <property type="match status" value="1"/>
</dbReference>
<dbReference type="InterPro" id="IPR050213">
    <property type="entry name" value="GST_superfamily"/>
</dbReference>
<dbReference type="SFLD" id="SFLDS00019">
    <property type="entry name" value="Glutathione_Transferase_(cytos"/>
    <property type="match status" value="1"/>
</dbReference>
<dbReference type="PANTHER" id="PTHR11571">
    <property type="entry name" value="GLUTATHIONE S-TRANSFERASE"/>
    <property type="match status" value="1"/>
</dbReference>
<dbReference type="SFLD" id="SFLDG01205">
    <property type="entry name" value="AMPS.1"/>
    <property type="match status" value="1"/>
</dbReference>
<dbReference type="InterPro" id="IPR036249">
    <property type="entry name" value="Thioredoxin-like_sf"/>
</dbReference>
<dbReference type="Pfam" id="PF14497">
    <property type="entry name" value="GST_C_3"/>
    <property type="match status" value="1"/>
</dbReference>
<dbReference type="Proteomes" id="UP001152795">
    <property type="component" value="Unassembled WGS sequence"/>
</dbReference>
<dbReference type="CDD" id="cd03192">
    <property type="entry name" value="GST_C_Sigma_like"/>
    <property type="match status" value="1"/>
</dbReference>
<comment type="caution">
    <text evidence="1">The sequence shown here is derived from an EMBL/GenBank/DDBJ whole genome shotgun (WGS) entry which is preliminary data.</text>
</comment>
<dbReference type="SUPFAM" id="SSF52833">
    <property type="entry name" value="Thioredoxin-like"/>
    <property type="match status" value="1"/>
</dbReference>
<dbReference type="SFLD" id="SFLDG00363">
    <property type="entry name" value="AMPS_(cytGST):_Alpha-__Mu-__Pi"/>
    <property type="match status" value="1"/>
</dbReference>
<dbReference type="Gene3D" id="1.20.1050.10">
    <property type="match status" value="1"/>
</dbReference>
<dbReference type="FunFam" id="1.20.1050.10:FF:000030">
    <property type="entry name" value="Glutathione S-transferase S1"/>
    <property type="match status" value="1"/>
</dbReference>
<dbReference type="OrthoDB" id="414243at2759"/>
<dbReference type="InterPro" id="IPR004046">
    <property type="entry name" value="GST_C"/>
</dbReference>
<dbReference type="CDD" id="cd03039">
    <property type="entry name" value="GST_N_Sigma_like"/>
    <property type="match status" value="1"/>
</dbReference>
<dbReference type="InterPro" id="IPR036282">
    <property type="entry name" value="Glutathione-S-Trfase_C_sf"/>
</dbReference>
<name>A0A7D9IB89_PARCT</name>
<dbReference type="GO" id="GO:0004364">
    <property type="term" value="F:glutathione transferase activity"/>
    <property type="evidence" value="ECO:0007669"/>
    <property type="project" value="TreeGrafter"/>
</dbReference>
<dbReference type="AlphaFoldDB" id="A0A7D9IB89"/>
<gene>
    <name evidence="1" type="ORF">PACLA_8A088159</name>
</gene>
<dbReference type="PROSITE" id="PS50404">
    <property type="entry name" value="GST_NTER"/>
    <property type="match status" value="1"/>
</dbReference>
<keyword evidence="2" id="KW-1185">Reference proteome</keyword>